<dbReference type="Proteomes" id="UP000002892">
    <property type="component" value="Chromosome"/>
</dbReference>
<accession>I4D836</accession>
<evidence type="ECO:0000313" key="2">
    <source>
        <dbReference type="Proteomes" id="UP000002892"/>
    </source>
</evidence>
<organism evidence="1 2">
    <name type="scientific">Desulfosporosinus acidiphilus (strain DSM 22704 / JCM 16185 / SJ4)</name>
    <dbReference type="NCBI Taxonomy" id="646529"/>
    <lineage>
        <taxon>Bacteria</taxon>
        <taxon>Bacillati</taxon>
        <taxon>Bacillota</taxon>
        <taxon>Clostridia</taxon>
        <taxon>Eubacteriales</taxon>
        <taxon>Desulfitobacteriaceae</taxon>
        <taxon>Desulfosporosinus</taxon>
    </lineage>
</organism>
<dbReference type="KEGG" id="dai:Desaci_3053"/>
<dbReference type="EMBL" id="CP003639">
    <property type="protein sequence ID" value="AFM41960.1"/>
    <property type="molecule type" value="Genomic_DNA"/>
</dbReference>
<keyword evidence="2" id="KW-1185">Reference proteome</keyword>
<sequence length="70" mass="8306">MSIAFSKPDIKNKRKKQSVELDHMNFDLQESISPFVPFIQKCAVCHSIWDYYSEMTECPKCKTKFEEKIK</sequence>
<proteinExistence type="predicted"/>
<protein>
    <submittedName>
        <fullName evidence="1">Uncharacterized protein</fullName>
    </submittedName>
</protein>
<dbReference type="HOGENOM" id="CLU_2751156_0_0_9"/>
<name>I4D836_DESAJ</name>
<evidence type="ECO:0000313" key="1">
    <source>
        <dbReference type="EMBL" id="AFM41960.1"/>
    </source>
</evidence>
<gene>
    <name evidence="1" type="ordered locus">Desaci_3053</name>
</gene>
<dbReference type="RefSeq" id="WP_014827953.1">
    <property type="nucleotide sequence ID" value="NC_018068.1"/>
</dbReference>
<dbReference type="AlphaFoldDB" id="I4D836"/>
<reference evidence="1 2" key="1">
    <citation type="journal article" date="2012" name="J. Bacteriol.">
        <title>Complete genome sequences of Desulfosporosinus orientis DSM765T, Desulfosporosinus youngiae DSM17734T, Desulfosporosinus meridiei DSM13257T, and Desulfosporosinus acidiphilus DSM22704T.</title>
        <authorList>
            <person name="Pester M."/>
            <person name="Brambilla E."/>
            <person name="Alazard D."/>
            <person name="Rattei T."/>
            <person name="Weinmaier T."/>
            <person name="Han J."/>
            <person name="Lucas S."/>
            <person name="Lapidus A."/>
            <person name="Cheng J.F."/>
            <person name="Goodwin L."/>
            <person name="Pitluck S."/>
            <person name="Peters L."/>
            <person name="Ovchinnikova G."/>
            <person name="Teshima H."/>
            <person name="Detter J.C."/>
            <person name="Han C.S."/>
            <person name="Tapia R."/>
            <person name="Land M.L."/>
            <person name="Hauser L."/>
            <person name="Kyrpides N.C."/>
            <person name="Ivanova N.N."/>
            <person name="Pagani I."/>
            <person name="Huntmann M."/>
            <person name="Wei C.L."/>
            <person name="Davenport K.W."/>
            <person name="Daligault H."/>
            <person name="Chain P.S."/>
            <person name="Chen A."/>
            <person name="Mavromatis K."/>
            <person name="Markowitz V."/>
            <person name="Szeto E."/>
            <person name="Mikhailova N."/>
            <person name="Pati A."/>
            <person name="Wagner M."/>
            <person name="Woyke T."/>
            <person name="Ollivier B."/>
            <person name="Klenk H.P."/>
            <person name="Spring S."/>
            <person name="Loy A."/>
        </authorList>
    </citation>
    <scope>NUCLEOTIDE SEQUENCE [LARGE SCALE GENOMIC DNA]</scope>
    <source>
        <strain evidence="2">DSM 22704 / JCM 16185 / SJ4</strain>
    </source>
</reference>